<sequence length="62" mass="6482">RRAEDVPGGGVLPGLRRRILSQCPDGRLPVGRCASSDRCAGCPVGNGHYFTALECALVAVVM</sequence>
<evidence type="ECO:0000313" key="1">
    <source>
        <dbReference type="EMBL" id="CAD7255321.1"/>
    </source>
</evidence>
<dbReference type="EMBL" id="CAJPEV010022881">
    <property type="protein sequence ID" value="CAG0908306.1"/>
    <property type="molecule type" value="Genomic_DNA"/>
</dbReference>
<organism evidence="1">
    <name type="scientific">Darwinula stevensoni</name>
    <dbReference type="NCBI Taxonomy" id="69355"/>
    <lineage>
        <taxon>Eukaryota</taxon>
        <taxon>Metazoa</taxon>
        <taxon>Ecdysozoa</taxon>
        <taxon>Arthropoda</taxon>
        <taxon>Crustacea</taxon>
        <taxon>Oligostraca</taxon>
        <taxon>Ostracoda</taxon>
        <taxon>Podocopa</taxon>
        <taxon>Podocopida</taxon>
        <taxon>Darwinulocopina</taxon>
        <taxon>Darwinuloidea</taxon>
        <taxon>Darwinulidae</taxon>
        <taxon>Darwinula</taxon>
    </lineage>
</organism>
<dbReference type="Proteomes" id="UP000677054">
    <property type="component" value="Unassembled WGS sequence"/>
</dbReference>
<name>A0A7R9FU51_9CRUS</name>
<dbReference type="EMBL" id="LR922399">
    <property type="protein sequence ID" value="CAD7255321.1"/>
    <property type="molecule type" value="Genomic_DNA"/>
</dbReference>
<keyword evidence="2" id="KW-1185">Reference proteome</keyword>
<reference evidence="1" key="1">
    <citation type="submission" date="2020-11" db="EMBL/GenBank/DDBJ databases">
        <authorList>
            <person name="Tran Van P."/>
        </authorList>
    </citation>
    <scope>NUCLEOTIDE SEQUENCE</scope>
</reference>
<gene>
    <name evidence="1" type="ORF">DSTB1V02_LOCUS15066</name>
</gene>
<proteinExistence type="predicted"/>
<protein>
    <submittedName>
        <fullName evidence="1">Uncharacterized protein</fullName>
    </submittedName>
</protein>
<evidence type="ECO:0000313" key="2">
    <source>
        <dbReference type="Proteomes" id="UP000677054"/>
    </source>
</evidence>
<feature type="non-terminal residue" evidence="1">
    <location>
        <position position="1"/>
    </location>
</feature>
<accession>A0A7R9FU51</accession>
<dbReference type="AlphaFoldDB" id="A0A7R9FU51"/>